<dbReference type="EMBL" id="CP126213">
    <property type="protein sequence ID" value="WIA15607.1"/>
    <property type="molecule type" value="Genomic_DNA"/>
</dbReference>
<dbReference type="Pfam" id="PF05050">
    <property type="entry name" value="Methyltransf_21"/>
    <property type="match status" value="1"/>
</dbReference>
<dbReference type="Gene3D" id="3.40.50.150">
    <property type="entry name" value="Vaccinia Virus protein VP39"/>
    <property type="match status" value="1"/>
</dbReference>
<evidence type="ECO:0000313" key="3">
    <source>
        <dbReference type="Proteomes" id="UP001244341"/>
    </source>
</evidence>
<dbReference type="Proteomes" id="UP001244341">
    <property type="component" value="Chromosome 6b"/>
</dbReference>
<reference evidence="2 3" key="1">
    <citation type="submission" date="2023-05" db="EMBL/GenBank/DDBJ databases">
        <title>A 100% complete, gapless, phased diploid assembly of the Scenedesmus obliquus UTEX 3031 genome.</title>
        <authorList>
            <person name="Biondi T.C."/>
            <person name="Hanschen E.R."/>
            <person name="Kwon T."/>
            <person name="Eng W."/>
            <person name="Kruse C.P.S."/>
            <person name="Koehler S.I."/>
            <person name="Kunde Y."/>
            <person name="Gleasner C.D."/>
            <person name="You Mak K.T."/>
            <person name="Polle J."/>
            <person name="Hovde B.T."/>
            <person name="Starkenburg S.R."/>
        </authorList>
    </citation>
    <scope>NUCLEOTIDE SEQUENCE [LARGE SCALE GENOMIC DNA]</scope>
    <source>
        <strain evidence="2 3">DOE0152z</strain>
    </source>
</reference>
<dbReference type="SUPFAM" id="SSF53335">
    <property type="entry name" value="S-adenosyl-L-methionine-dependent methyltransferases"/>
    <property type="match status" value="1"/>
</dbReference>
<proteinExistence type="predicted"/>
<sequence>MAVSNYTGVADMPTDCGELCMLPLKKDSTAPPNSTKVSVTTVDVMMEQLGLKRLFLLKIDTEGFDVLVLQGARKALASHKVDILQFEYHGIGVWGTSPEFTLKAVVKDLELLGYICYFEGKLLTRLTGCWSDAFEVKGWSNVVCVTSTKPVQAVLRAYSLAPFARRYR</sequence>
<feature type="domain" description="Methyltransferase FkbM" evidence="1">
    <location>
        <begin position="32"/>
        <end position="92"/>
    </location>
</feature>
<gene>
    <name evidence="2" type="ORF">OEZ85_002234</name>
</gene>
<protein>
    <recommendedName>
        <fullName evidence="1">Methyltransferase FkbM domain-containing protein</fullName>
    </recommendedName>
</protein>
<dbReference type="InterPro" id="IPR006342">
    <property type="entry name" value="FkbM_mtfrase"/>
</dbReference>
<name>A0ABY8U2D0_TETOB</name>
<dbReference type="InterPro" id="IPR029063">
    <property type="entry name" value="SAM-dependent_MTases_sf"/>
</dbReference>
<evidence type="ECO:0000259" key="1">
    <source>
        <dbReference type="Pfam" id="PF05050"/>
    </source>
</evidence>
<accession>A0ABY8U2D0</accession>
<evidence type="ECO:0000313" key="2">
    <source>
        <dbReference type="EMBL" id="WIA15607.1"/>
    </source>
</evidence>
<keyword evidence="3" id="KW-1185">Reference proteome</keyword>
<organism evidence="2 3">
    <name type="scientific">Tetradesmus obliquus</name>
    <name type="common">Green alga</name>
    <name type="synonym">Acutodesmus obliquus</name>
    <dbReference type="NCBI Taxonomy" id="3088"/>
    <lineage>
        <taxon>Eukaryota</taxon>
        <taxon>Viridiplantae</taxon>
        <taxon>Chlorophyta</taxon>
        <taxon>core chlorophytes</taxon>
        <taxon>Chlorophyceae</taxon>
        <taxon>CS clade</taxon>
        <taxon>Sphaeropleales</taxon>
        <taxon>Scenedesmaceae</taxon>
        <taxon>Tetradesmus</taxon>
    </lineage>
</organism>